<feature type="chain" id="PRO_5042110704" evidence="1">
    <location>
        <begin position="23"/>
        <end position="200"/>
    </location>
</feature>
<protein>
    <submittedName>
        <fullName evidence="2">Uncharacterized protein</fullName>
    </submittedName>
</protein>
<comment type="caution">
    <text evidence="2">The sequence shown here is derived from an EMBL/GenBank/DDBJ whole genome shotgun (WGS) entry which is preliminary data.</text>
</comment>
<keyword evidence="3" id="KW-1185">Reference proteome</keyword>
<dbReference type="AlphaFoldDB" id="A0AAD9HUA0"/>
<accession>A0AAD9HUA0</accession>
<name>A0AAD9HUA0_9PEZI</name>
<evidence type="ECO:0000256" key="1">
    <source>
        <dbReference type="SAM" id="SignalP"/>
    </source>
</evidence>
<proteinExistence type="predicted"/>
<dbReference type="Proteomes" id="UP001232148">
    <property type="component" value="Unassembled WGS sequence"/>
</dbReference>
<evidence type="ECO:0000313" key="3">
    <source>
        <dbReference type="Proteomes" id="UP001232148"/>
    </source>
</evidence>
<keyword evidence="1" id="KW-0732">Signal</keyword>
<gene>
    <name evidence="2" type="ORF">LX32DRAFT_633663</name>
</gene>
<evidence type="ECO:0000313" key="2">
    <source>
        <dbReference type="EMBL" id="KAK2035148.1"/>
    </source>
</evidence>
<feature type="signal peptide" evidence="1">
    <location>
        <begin position="1"/>
        <end position="22"/>
    </location>
</feature>
<dbReference type="EMBL" id="MU842810">
    <property type="protein sequence ID" value="KAK2035148.1"/>
    <property type="molecule type" value="Genomic_DNA"/>
</dbReference>
<reference evidence="2" key="1">
    <citation type="submission" date="2021-06" db="EMBL/GenBank/DDBJ databases">
        <title>Comparative genomics, transcriptomics and evolutionary studies reveal genomic signatures of adaptation to plant cell wall in hemibiotrophic fungi.</title>
        <authorList>
            <consortium name="DOE Joint Genome Institute"/>
            <person name="Baroncelli R."/>
            <person name="Diaz J.F."/>
            <person name="Benocci T."/>
            <person name="Peng M."/>
            <person name="Battaglia E."/>
            <person name="Haridas S."/>
            <person name="Andreopoulos W."/>
            <person name="Labutti K."/>
            <person name="Pangilinan J."/>
            <person name="Floch G.L."/>
            <person name="Makela M.R."/>
            <person name="Henrissat B."/>
            <person name="Grigoriev I.V."/>
            <person name="Crouch J.A."/>
            <person name="De Vries R.P."/>
            <person name="Sukno S.A."/>
            <person name="Thon M.R."/>
        </authorList>
    </citation>
    <scope>NUCLEOTIDE SEQUENCE</scope>
    <source>
        <strain evidence="2">MAFF235873</strain>
    </source>
</reference>
<sequence>MQVLSFILLFVTFLPAITIVGADTQFGLDRIKGTEYFLGVTGSKKSPVFEIYGNGYERGEHPVTTFYYRQSLFKRQPILYVAARNEQDKTPRRQSLGSLIKAVTAEKTSNKLDNVPYVVFYKHELLELADRFVKYRAGRKKTSFTINAKNEKYWDMYQKTYSFKYVAETFAPRRIAEIQVSSIDERAGGFETRFVLTKKP</sequence>
<organism evidence="2 3">
    <name type="scientific">Colletotrichum zoysiae</name>
    <dbReference type="NCBI Taxonomy" id="1216348"/>
    <lineage>
        <taxon>Eukaryota</taxon>
        <taxon>Fungi</taxon>
        <taxon>Dikarya</taxon>
        <taxon>Ascomycota</taxon>
        <taxon>Pezizomycotina</taxon>
        <taxon>Sordariomycetes</taxon>
        <taxon>Hypocreomycetidae</taxon>
        <taxon>Glomerellales</taxon>
        <taxon>Glomerellaceae</taxon>
        <taxon>Colletotrichum</taxon>
        <taxon>Colletotrichum graminicola species complex</taxon>
    </lineage>
</organism>